<evidence type="ECO:0000256" key="2">
    <source>
        <dbReference type="ARBA" id="ARBA00023125"/>
    </source>
</evidence>
<protein>
    <submittedName>
        <fullName evidence="5">Transcriptional regulator, AraC family protein</fullName>
    </submittedName>
</protein>
<dbReference type="OrthoDB" id="112032at2"/>
<evidence type="ECO:0000313" key="6">
    <source>
        <dbReference type="Proteomes" id="UP000034883"/>
    </source>
</evidence>
<dbReference type="EMBL" id="CP011125">
    <property type="protein sequence ID" value="AKF04405.1"/>
    <property type="molecule type" value="Genomic_DNA"/>
</dbReference>
<dbReference type="SUPFAM" id="SSF46689">
    <property type="entry name" value="Homeodomain-like"/>
    <property type="match status" value="2"/>
</dbReference>
<sequence>MERTARAPRPAPSRAALSVRWSRDAALEVLEVDEAPSRSWSFVWPARVMVQARSAGVRFRAGRQRGELACGAVLVIDGPGAHVVLHTDRGASFRVVFGRPEGTSPGAALEARVVDLDVDVDVAPSTLDERAREALRSAPPAPRRLDARLARACAYIAQTLADELRLEDLAAVAGVHRCHLCRVFAQHLGLSPLRFRAQVRVARARALLAAGADCISVAHEVGYCDQSHFNRSFREITGTTPGAYARAVRIACDDGGARWLSAA</sequence>
<proteinExistence type="predicted"/>
<keyword evidence="2" id="KW-0238">DNA-binding</keyword>
<organism evidence="5 6">
    <name type="scientific">Sandaracinus amylolyticus</name>
    <dbReference type="NCBI Taxonomy" id="927083"/>
    <lineage>
        <taxon>Bacteria</taxon>
        <taxon>Pseudomonadati</taxon>
        <taxon>Myxococcota</taxon>
        <taxon>Polyangia</taxon>
        <taxon>Polyangiales</taxon>
        <taxon>Sandaracinaceae</taxon>
        <taxon>Sandaracinus</taxon>
    </lineage>
</organism>
<dbReference type="GO" id="GO:0003700">
    <property type="term" value="F:DNA-binding transcription factor activity"/>
    <property type="evidence" value="ECO:0007669"/>
    <property type="project" value="InterPro"/>
</dbReference>
<keyword evidence="1" id="KW-0805">Transcription regulation</keyword>
<dbReference type="SMART" id="SM00342">
    <property type="entry name" value="HTH_ARAC"/>
    <property type="match status" value="1"/>
</dbReference>
<dbReference type="Gene3D" id="1.10.10.60">
    <property type="entry name" value="Homeodomain-like"/>
    <property type="match status" value="1"/>
</dbReference>
<evidence type="ECO:0000256" key="1">
    <source>
        <dbReference type="ARBA" id="ARBA00023015"/>
    </source>
</evidence>
<dbReference type="GO" id="GO:0043565">
    <property type="term" value="F:sequence-specific DNA binding"/>
    <property type="evidence" value="ECO:0007669"/>
    <property type="project" value="InterPro"/>
</dbReference>
<evidence type="ECO:0000313" key="5">
    <source>
        <dbReference type="EMBL" id="AKF04405.1"/>
    </source>
</evidence>
<dbReference type="PANTHER" id="PTHR46796">
    <property type="entry name" value="HTH-TYPE TRANSCRIPTIONAL ACTIVATOR RHAS-RELATED"/>
    <property type="match status" value="1"/>
</dbReference>
<dbReference type="PROSITE" id="PS01124">
    <property type="entry name" value="HTH_ARAC_FAMILY_2"/>
    <property type="match status" value="1"/>
</dbReference>
<dbReference type="STRING" id="927083.DB32_001554"/>
<accession>A0A0F6W0L9</accession>
<dbReference type="Proteomes" id="UP000034883">
    <property type="component" value="Chromosome"/>
</dbReference>
<dbReference type="Pfam" id="PF12833">
    <property type="entry name" value="HTH_18"/>
    <property type="match status" value="1"/>
</dbReference>
<reference evidence="5 6" key="1">
    <citation type="submission" date="2015-03" db="EMBL/GenBank/DDBJ databases">
        <title>Genome assembly of Sandaracinus amylolyticus DSM 53668.</title>
        <authorList>
            <person name="Sharma G."/>
            <person name="Subramanian S."/>
        </authorList>
    </citation>
    <scope>NUCLEOTIDE SEQUENCE [LARGE SCALE GENOMIC DNA]</scope>
    <source>
        <strain evidence="5 6">DSM 53668</strain>
    </source>
</reference>
<evidence type="ECO:0000259" key="4">
    <source>
        <dbReference type="PROSITE" id="PS01124"/>
    </source>
</evidence>
<keyword evidence="3" id="KW-0804">Transcription</keyword>
<dbReference type="RefSeq" id="WP_053231752.1">
    <property type="nucleotide sequence ID" value="NZ_CP011125.1"/>
</dbReference>
<gene>
    <name evidence="5" type="ORF">DB32_001554</name>
</gene>
<dbReference type="InterPro" id="IPR050204">
    <property type="entry name" value="AraC_XylS_family_regulators"/>
</dbReference>
<dbReference type="InterPro" id="IPR018060">
    <property type="entry name" value="HTH_AraC"/>
</dbReference>
<dbReference type="AlphaFoldDB" id="A0A0F6W0L9"/>
<dbReference type="InterPro" id="IPR009057">
    <property type="entry name" value="Homeodomain-like_sf"/>
</dbReference>
<keyword evidence="6" id="KW-1185">Reference proteome</keyword>
<feature type="domain" description="HTH araC/xylS-type" evidence="4">
    <location>
        <begin position="150"/>
        <end position="247"/>
    </location>
</feature>
<evidence type="ECO:0000256" key="3">
    <source>
        <dbReference type="ARBA" id="ARBA00023163"/>
    </source>
</evidence>
<name>A0A0F6W0L9_9BACT</name>
<dbReference type="KEGG" id="samy:DB32_001554"/>